<gene>
    <name evidence="1" type="ORF">SM757_00270</name>
</gene>
<name>A0ABU5I8L7_9BURK</name>
<proteinExistence type="predicted"/>
<dbReference type="RefSeq" id="WP_322464095.1">
    <property type="nucleotide sequence ID" value="NZ_JAXOJX010000001.1"/>
</dbReference>
<keyword evidence="1" id="KW-0614">Plasmid</keyword>
<comment type="caution">
    <text evidence="1">The sequence shown here is derived from an EMBL/GenBank/DDBJ whole genome shotgun (WGS) entry which is preliminary data.</text>
</comment>
<organism evidence="1 2">
    <name type="scientific">Azohydromonas lata</name>
    <dbReference type="NCBI Taxonomy" id="45677"/>
    <lineage>
        <taxon>Bacteria</taxon>
        <taxon>Pseudomonadati</taxon>
        <taxon>Pseudomonadota</taxon>
        <taxon>Betaproteobacteria</taxon>
        <taxon>Burkholderiales</taxon>
        <taxon>Sphaerotilaceae</taxon>
        <taxon>Azohydromonas</taxon>
    </lineage>
</organism>
<geneLocation type="plasmid" evidence="1">
    <name>unnamed</name>
</geneLocation>
<evidence type="ECO:0000313" key="1">
    <source>
        <dbReference type="EMBL" id="MDZ5454995.1"/>
    </source>
</evidence>
<sequence length="152" mass="17366">MPGHFEHLDVGPAPALEDCAQVGEPDYQTRSVLECRVYRRMLQRLHPVPEGVAAAFVVREHPHEMGCYREVAIRYACPEALNFALAVEHGAPLQWDGVALYELAWFQRRFELRRAVREGRLTLEALPRQYAQSKPPELDAAALEELLRPRLP</sequence>
<evidence type="ECO:0000313" key="2">
    <source>
        <dbReference type="Proteomes" id="UP001293718"/>
    </source>
</evidence>
<keyword evidence="2" id="KW-1185">Reference proteome</keyword>
<dbReference type="EMBL" id="JAXOJX010000001">
    <property type="protein sequence ID" value="MDZ5454995.1"/>
    <property type="molecule type" value="Genomic_DNA"/>
</dbReference>
<protein>
    <submittedName>
        <fullName evidence="1">Uncharacterized protein</fullName>
    </submittedName>
</protein>
<dbReference type="Proteomes" id="UP001293718">
    <property type="component" value="Unassembled WGS sequence"/>
</dbReference>
<reference evidence="1 2" key="1">
    <citation type="submission" date="2023-11" db="EMBL/GenBank/DDBJ databases">
        <title>Draft genome of Azohydromonas lata strain H1 (DSM1123), a polyhydroxyalkanoate producer.</title>
        <authorList>
            <person name="Traversa D."/>
            <person name="D'Addabbo P."/>
            <person name="Pazzani C."/>
            <person name="Manzari C."/>
            <person name="Chiara M."/>
            <person name="Scrascia M."/>
        </authorList>
    </citation>
    <scope>NUCLEOTIDE SEQUENCE [LARGE SCALE GENOMIC DNA]</scope>
    <source>
        <strain evidence="1 2">H1</strain>
        <plasmid evidence="1">unnamed</plasmid>
    </source>
</reference>
<accession>A0ABU5I8L7</accession>